<evidence type="ECO:0000313" key="1">
    <source>
        <dbReference type="EMBL" id="GBR73329.1"/>
    </source>
</evidence>
<name>A0A388TAY4_TERA1</name>
<proteinExistence type="predicted"/>
<dbReference type="Proteomes" id="UP000269352">
    <property type="component" value="Unassembled WGS sequence"/>
</dbReference>
<organism evidence="1 2">
    <name type="scientific">Termititenax aidoneus</name>
    <dbReference type="NCBI Taxonomy" id="2218524"/>
    <lineage>
        <taxon>Bacteria</taxon>
        <taxon>Bacillati</taxon>
        <taxon>Candidatus Margulisiibacteriota</taxon>
        <taxon>Candidatus Termititenacia</taxon>
        <taxon>Candidatus Termititenacales</taxon>
        <taxon>Candidatus Termititenacaceae</taxon>
        <taxon>Candidatus Termititenax</taxon>
    </lineage>
</organism>
<dbReference type="SUPFAM" id="SSF56925">
    <property type="entry name" value="OMPA-like"/>
    <property type="match status" value="1"/>
</dbReference>
<dbReference type="AlphaFoldDB" id="A0A388TAY4"/>
<sequence>MDKGVIAAVLILSLCCAEPQLRLGLGQTTYDNADFPFQANAGFAELNFNPDSRLQIGVKYASAGVILNQSQRFDARGLLAAFKIYLNTVSAKTPYFGGNFGWVNTEISSAKSLYTARGVWCAEWLGGYSFRLDELNRLNLEYAHQVIENAYEPDVKLLSDTWTLSWAMTLGPWPEPPRRHQTPAEGIATRQEYLRQKITYNIEQIKKYDTLIAKYNQKFSDKTATEAELKERDFLIGQRDQLETDNQKMLELLEN</sequence>
<accession>A0A388TAY4</accession>
<gene>
    <name evidence="1" type="ORF">NO1_0730</name>
</gene>
<evidence type="ECO:0000313" key="2">
    <source>
        <dbReference type="Proteomes" id="UP000269352"/>
    </source>
</evidence>
<reference evidence="1 2" key="1">
    <citation type="journal article" date="2019" name="ISME J.">
        <title>Genome analyses of uncultured TG2/ZB3 bacteria in 'Margulisbacteria' specifically attached to ectosymbiotic spirochetes of protists in the termite gut.</title>
        <authorList>
            <person name="Utami Y.D."/>
            <person name="Kuwahara H."/>
            <person name="Igai K."/>
            <person name="Murakami T."/>
            <person name="Sugaya K."/>
            <person name="Morikawa T."/>
            <person name="Nagura Y."/>
            <person name="Yuki M."/>
            <person name="Deevong P."/>
            <person name="Inoue T."/>
            <person name="Kihara K."/>
            <person name="Lo N."/>
            <person name="Yamada A."/>
            <person name="Ohkuma M."/>
            <person name="Hongoh Y."/>
        </authorList>
    </citation>
    <scope>NUCLEOTIDE SEQUENCE [LARGE SCALE GENOMIC DNA]</scope>
    <source>
        <strain evidence="1">NkOx7-01</strain>
    </source>
</reference>
<dbReference type="EMBL" id="BGZN01000009">
    <property type="protein sequence ID" value="GBR73329.1"/>
    <property type="molecule type" value="Genomic_DNA"/>
</dbReference>
<keyword evidence="2" id="KW-1185">Reference proteome</keyword>
<protein>
    <submittedName>
        <fullName evidence="1">Uncharacterized protein</fullName>
    </submittedName>
</protein>
<dbReference type="InterPro" id="IPR011250">
    <property type="entry name" value="OMP/PagP_B-barrel"/>
</dbReference>
<comment type="caution">
    <text evidence="1">The sequence shown here is derived from an EMBL/GenBank/DDBJ whole genome shotgun (WGS) entry which is preliminary data.</text>
</comment>